<keyword evidence="4" id="KW-1185">Reference proteome</keyword>
<reference evidence="4" key="1">
    <citation type="journal article" date="2019" name="Int. J. Syst. Evol. Microbiol.">
        <title>The Global Catalogue of Microorganisms (GCM) 10K type strain sequencing project: providing services to taxonomists for standard genome sequencing and annotation.</title>
        <authorList>
            <consortium name="The Broad Institute Genomics Platform"/>
            <consortium name="The Broad Institute Genome Sequencing Center for Infectious Disease"/>
            <person name="Wu L."/>
            <person name="Ma J."/>
        </authorList>
    </citation>
    <scope>NUCLEOTIDE SEQUENCE [LARGE SCALE GENOMIC DNA]</scope>
    <source>
        <strain evidence="4">TBRC 7912</strain>
    </source>
</reference>
<feature type="signal peptide" evidence="2">
    <location>
        <begin position="1"/>
        <end position="34"/>
    </location>
</feature>
<evidence type="ECO:0000256" key="2">
    <source>
        <dbReference type="SAM" id="SignalP"/>
    </source>
</evidence>
<feature type="compositionally biased region" description="Low complexity" evidence="1">
    <location>
        <begin position="34"/>
        <end position="77"/>
    </location>
</feature>
<evidence type="ECO:0008006" key="5">
    <source>
        <dbReference type="Google" id="ProtNLM"/>
    </source>
</evidence>
<accession>A0ABV8EWU4</accession>
<dbReference type="RefSeq" id="WP_352014716.1">
    <property type="nucleotide sequence ID" value="NZ_JBHSBC010000003.1"/>
</dbReference>
<sequence>MTRVPSAVRGSVLAVALAACLAACSSGGSGTSGASGESPSAAASPTASVTADTSQVPSETPSESVPDVPVEPSVTPTATPTRSGSVSRVDDVTGRLSPLGKESVVVDASDGPHEVHLTGDTVVLDTQGSVCQKGAVPHRCTSAELFKALKAGVTFEARVLISEGDAIKIEEIVKE</sequence>
<dbReference type="EMBL" id="JBHSBC010000003">
    <property type="protein sequence ID" value="MFC3979645.1"/>
    <property type="molecule type" value="Genomic_DNA"/>
</dbReference>
<organism evidence="3 4">
    <name type="scientific">Streptosporangium jomthongense</name>
    <dbReference type="NCBI Taxonomy" id="1193683"/>
    <lineage>
        <taxon>Bacteria</taxon>
        <taxon>Bacillati</taxon>
        <taxon>Actinomycetota</taxon>
        <taxon>Actinomycetes</taxon>
        <taxon>Streptosporangiales</taxon>
        <taxon>Streptosporangiaceae</taxon>
        <taxon>Streptosporangium</taxon>
    </lineage>
</organism>
<keyword evidence="2" id="KW-0732">Signal</keyword>
<name>A0ABV8EWU4_9ACTN</name>
<feature type="chain" id="PRO_5045652528" description="DUF5666 domain-containing protein" evidence="2">
    <location>
        <begin position="35"/>
        <end position="175"/>
    </location>
</feature>
<protein>
    <recommendedName>
        <fullName evidence="5">DUF5666 domain-containing protein</fullName>
    </recommendedName>
</protein>
<evidence type="ECO:0000256" key="1">
    <source>
        <dbReference type="SAM" id="MobiDB-lite"/>
    </source>
</evidence>
<evidence type="ECO:0000313" key="4">
    <source>
        <dbReference type="Proteomes" id="UP001595698"/>
    </source>
</evidence>
<dbReference type="Proteomes" id="UP001595698">
    <property type="component" value="Unassembled WGS sequence"/>
</dbReference>
<gene>
    <name evidence="3" type="ORF">ACFOYY_05920</name>
</gene>
<evidence type="ECO:0000313" key="3">
    <source>
        <dbReference type="EMBL" id="MFC3979645.1"/>
    </source>
</evidence>
<dbReference type="PROSITE" id="PS51257">
    <property type="entry name" value="PROKAR_LIPOPROTEIN"/>
    <property type="match status" value="1"/>
</dbReference>
<proteinExistence type="predicted"/>
<feature type="region of interest" description="Disordered" evidence="1">
    <location>
        <begin position="25"/>
        <end position="98"/>
    </location>
</feature>
<comment type="caution">
    <text evidence="3">The sequence shown here is derived from an EMBL/GenBank/DDBJ whole genome shotgun (WGS) entry which is preliminary data.</text>
</comment>